<name>A0ABQ9WK87_9EUKA</name>
<dbReference type="SUPFAM" id="SSF48371">
    <property type="entry name" value="ARM repeat"/>
    <property type="match status" value="1"/>
</dbReference>
<accession>A0ABQ9WK87</accession>
<feature type="compositionally biased region" description="Polar residues" evidence="1">
    <location>
        <begin position="50"/>
        <end position="70"/>
    </location>
</feature>
<comment type="caution">
    <text evidence="2">The sequence shown here is derived from an EMBL/GenBank/DDBJ whole genome shotgun (WGS) entry which is preliminary data.</text>
</comment>
<dbReference type="EMBL" id="JARBJD010000813">
    <property type="protein sequence ID" value="KAK2939891.1"/>
    <property type="molecule type" value="Genomic_DNA"/>
</dbReference>
<keyword evidence="3" id="KW-1185">Reference proteome</keyword>
<dbReference type="InterPro" id="IPR011989">
    <property type="entry name" value="ARM-like"/>
</dbReference>
<organism evidence="2 3">
    <name type="scientific">Blattamonas nauphoetae</name>
    <dbReference type="NCBI Taxonomy" id="2049346"/>
    <lineage>
        <taxon>Eukaryota</taxon>
        <taxon>Metamonada</taxon>
        <taxon>Preaxostyla</taxon>
        <taxon>Oxymonadida</taxon>
        <taxon>Blattamonas</taxon>
    </lineage>
</organism>
<sequence length="187" mass="20311">MRADPFSSSVSSSIYSWILPPTKAKAKVAAANQAKPKTTTAPKTKQKTQGSTPAPSPQRTQSRPNVSVNRSHALGPANQVKQALSVQLMLPPLSSNIKTLQMLLPINEKLKTSMHSVVEETFVAICDLSQGTTDKKIHLVKPPTLPVLLCLLEHPNIDITHASITTLHNMILVGVLRIPDNKSRTVF</sequence>
<dbReference type="Gene3D" id="1.25.10.10">
    <property type="entry name" value="Leucine-rich Repeat Variant"/>
    <property type="match status" value="1"/>
</dbReference>
<evidence type="ECO:0000256" key="1">
    <source>
        <dbReference type="SAM" id="MobiDB-lite"/>
    </source>
</evidence>
<gene>
    <name evidence="2" type="ORF">BLNAU_25199</name>
</gene>
<dbReference type="InterPro" id="IPR016024">
    <property type="entry name" value="ARM-type_fold"/>
</dbReference>
<feature type="region of interest" description="Disordered" evidence="1">
    <location>
        <begin position="26"/>
        <end position="71"/>
    </location>
</feature>
<feature type="compositionally biased region" description="Low complexity" evidence="1">
    <location>
        <begin position="27"/>
        <end position="49"/>
    </location>
</feature>
<reference evidence="2 3" key="1">
    <citation type="journal article" date="2022" name="bioRxiv">
        <title>Genomics of Preaxostyla Flagellates Illuminates Evolutionary Transitions and the Path Towards Mitochondrial Loss.</title>
        <authorList>
            <person name="Novak L.V.F."/>
            <person name="Treitli S.C."/>
            <person name="Pyrih J."/>
            <person name="Halakuc P."/>
            <person name="Pipaliya S.V."/>
            <person name="Vacek V."/>
            <person name="Brzon O."/>
            <person name="Soukal P."/>
            <person name="Eme L."/>
            <person name="Dacks J.B."/>
            <person name="Karnkowska A."/>
            <person name="Elias M."/>
            <person name="Hampl V."/>
        </authorList>
    </citation>
    <scope>NUCLEOTIDE SEQUENCE [LARGE SCALE GENOMIC DNA]</scope>
    <source>
        <strain evidence="2">NAU3</strain>
        <tissue evidence="2">Gut</tissue>
    </source>
</reference>
<evidence type="ECO:0000313" key="3">
    <source>
        <dbReference type="Proteomes" id="UP001281761"/>
    </source>
</evidence>
<proteinExistence type="predicted"/>
<evidence type="ECO:0000313" key="2">
    <source>
        <dbReference type="EMBL" id="KAK2939891.1"/>
    </source>
</evidence>
<protein>
    <submittedName>
        <fullName evidence="2">Uncharacterized protein</fullName>
    </submittedName>
</protein>
<dbReference type="Proteomes" id="UP001281761">
    <property type="component" value="Unassembled WGS sequence"/>
</dbReference>